<dbReference type="EMBL" id="QGNW01000024">
    <property type="protein sequence ID" value="RVX13358.1"/>
    <property type="molecule type" value="Genomic_DNA"/>
</dbReference>
<name>A0A438JWS3_VITVI</name>
<dbReference type="PANTHER" id="PTHR37610:SF38">
    <property type="entry name" value="RETROTRANSPOSON COPIA-LIKE N-TERMINAL DOMAIN-CONTAINING PROTEIN"/>
    <property type="match status" value="1"/>
</dbReference>
<reference evidence="2 3" key="1">
    <citation type="journal article" date="2018" name="PLoS Genet.">
        <title>Population sequencing reveals clonal diversity and ancestral inbreeding in the grapevine cultivar Chardonnay.</title>
        <authorList>
            <person name="Roach M.J."/>
            <person name="Johnson D.L."/>
            <person name="Bohlmann J."/>
            <person name="van Vuuren H.J."/>
            <person name="Jones S.J."/>
            <person name="Pretorius I.S."/>
            <person name="Schmidt S.A."/>
            <person name="Borneman A.R."/>
        </authorList>
    </citation>
    <scope>NUCLEOTIDE SEQUENCE [LARGE SCALE GENOMIC DNA]</scope>
    <source>
        <strain evidence="3">cv. Chardonnay</strain>
        <tissue evidence="2">Leaf</tissue>
    </source>
</reference>
<evidence type="ECO:0000313" key="2">
    <source>
        <dbReference type="EMBL" id="RVX13358.1"/>
    </source>
</evidence>
<organism evidence="2 3">
    <name type="scientific">Vitis vinifera</name>
    <name type="common">Grape</name>
    <dbReference type="NCBI Taxonomy" id="29760"/>
    <lineage>
        <taxon>Eukaryota</taxon>
        <taxon>Viridiplantae</taxon>
        <taxon>Streptophyta</taxon>
        <taxon>Embryophyta</taxon>
        <taxon>Tracheophyta</taxon>
        <taxon>Spermatophyta</taxon>
        <taxon>Magnoliopsida</taxon>
        <taxon>eudicotyledons</taxon>
        <taxon>Gunneridae</taxon>
        <taxon>Pentapetalae</taxon>
        <taxon>rosids</taxon>
        <taxon>Vitales</taxon>
        <taxon>Vitaceae</taxon>
        <taxon>Viteae</taxon>
        <taxon>Vitis</taxon>
    </lineage>
</organism>
<dbReference type="Pfam" id="PF14244">
    <property type="entry name" value="Retrotran_gag_3"/>
    <property type="match status" value="1"/>
</dbReference>
<dbReference type="PANTHER" id="PTHR37610">
    <property type="entry name" value="CCHC-TYPE DOMAIN-CONTAINING PROTEIN"/>
    <property type="match status" value="1"/>
</dbReference>
<evidence type="ECO:0000313" key="3">
    <source>
        <dbReference type="Proteomes" id="UP000288805"/>
    </source>
</evidence>
<dbReference type="Proteomes" id="UP000288805">
    <property type="component" value="Unassembled WGS sequence"/>
</dbReference>
<protein>
    <recommendedName>
        <fullName evidence="1">Retrotransposon Copia-like N-terminal domain-containing protein</fullName>
    </recommendedName>
</protein>
<evidence type="ECO:0000259" key="1">
    <source>
        <dbReference type="Pfam" id="PF14244"/>
    </source>
</evidence>
<dbReference type="AlphaFoldDB" id="A0A438JWS3"/>
<feature type="domain" description="Retrotransposon Copia-like N-terminal" evidence="1">
    <location>
        <begin position="43"/>
        <end position="80"/>
    </location>
</feature>
<accession>A0A438JWS3</accession>
<sequence length="125" mass="14166">MVESGDLIQSLIPQTNSILNDLTTKMIEVLIRAQTSPQPLLANSSTALMDIKLEGSNYVLWSQVVEMYISGKDKLGYINRDSPQPPEIDHLLRRWRIENVIVKGWLINSMDPSLIANFIRFPTAK</sequence>
<gene>
    <name evidence="2" type="ORF">CK203_021070</name>
</gene>
<comment type="caution">
    <text evidence="2">The sequence shown here is derived from an EMBL/GenBank/DDBJ whole genome shotgun (WGS) entry which is preliminary data.</text>
</comment>
<dbReference type="InterPro" id="IPR029472">
    <property type="entry name" value="Copia-like_N"/>
</dbReference>
<proteinExistence type="predicted"/>